<proteinExistence type="predicted"/>
<reference evidence="2" key="1">
    <citation type="submission" date="2016-06" db="EMBL/GenBank/DDBJ databases">
        <authorList>
            <person name="Varghese N."/>
            <person name="Submissions Spin"/>
        </authorList>
    </citation>
    <scope>NUCLEOTIDE SEQUENCE [LARGE SCALE GENOMIC DNA]</scope>
    <source>
        <strain evidence="2">DSM 43819</strain>
    </source>
</reference>
<dbReference type="AlphaFoldDB" id="A0A1C5K4F5"/>
<evidence type="ECO:0000313" key="2">
    <source>
        <dbReference type="Proteomes" id="UP000198221"/>
    </source>
</evidence>
<gene>
    <name evidence="1" type="ORF">GA0070613_6337</name>
</gene>
<name>A0A1C5K4F5_9ACTN</name>
<dbReference type="RefSeq" id="WP_089015522.1">
    <property type="nucleotide sequence ID" value="NZ_LT607754.1"/>
</dbReference>
<organism evidence="1 2">
    <name type="scientific">Micromonospora inositola</name>
    <dbReference type="NCBI Taxonomy" id="47865"/>
    <lineage>
        <taxon>Bacteria</taxon>
        <taxon>Bacillati</taxon>
        <taxon>Actinomycetota</taxon>
        <taxon>Actinomycetes</taxon>
        <taxon>Micromonosporales</taxon>
        <taxon>Micromonosporaceae</taxon>
        <taxon>Micromonospora</taxon>
    </lineage>
</organism>
<evidence type="ECO:0000313" key="1">
    <source>
        <dbReference type="EMBL" id="SCG77657.1"/>
    </source>
</evidence>
<keyword evidence="2" id="KW-1185">Reference proteome</keyword>
<sequence length="184" mass="20165">MRSRHRAAAITAALTAAEQDADDRGWDARPALLGLFDTTGHRHAPAIGMRELPVDKAVWRLHEQTVPSPRLPYWVGLTAITEHLTAPNTVASLRQWARAEQRRLIGMAFLCEGLDNHADSTPAHPDGLPVRALIACDTDARHYQILRVRGAASTTTTVFDHSPASVRATVIPMCLRRLLTCALA</sequence>
<dbReference type="Proteomes" id="UP000198221">
    <property type="component" value="Chromosome I"/>
</dbReference>
<accession>A0A1C5K4F5</accession>
<dbReference type="OrthoDB" id="3372684at2"/>
<dbReference type="EMBL" id="LT607754">
    <property type="protein sequence ID" value="SCG77657.1"/>
    <property type="molecule type" value="Genomic_DNA"/>
</dbReference>
<protein>
    <submittedName>
        <fullName evidence="1">Uncharacterized protein</fullName>
    </submittedName>
</protein>